<sequence>MAALVYDIRGVIVGVRDLIAIVVASVSDIANLKPTSLHNISKHFARLSRARDPAIFIFIAEALHKYREQISAKLWTRFRIFTKNPLEKVQTQRFILFKFLHSTGSRISESWFNKNVQQRKKQTHSGTRKGAWRGQRTFESFG</sequence>
<gene>
    <name evidence="1" type="ORF">RMS29_28225</name>
</gene>
<name>A0ABU4W8U3_9HYPH</name>
<comment type="caution">
    <text evidence="1">The sequence shown here is derived from an EMBL/GenBank/DDBJ whole genome shotgun (WGS) entry which is preliminary data.</text>
</comment>
<dbReference type="EMBL" id="JAVRAD010000039">
    <property type="protein sequence ID" value="MDX8333077.1"/>
    <property type="molecule type" value="Genomic_DNA"/>
</dbReference>
<dbReference type="RefSeq" id="WP_320189050.1">
    <property type="nucleotide sequence ID" value="NZ_CP192765.1"/>
</dbReference>
<dbReference type="Proteomes" id="UP001277561">
    <property type="component" value="Unassembled WGS sequence"/>
</dbReference>
<keyword evidence="2" id="KW-1185">Reference proteome</keyword>
<organism evidence="1 2">
    <name type="scientific">Agrobacterium rosae</name>
    <dbReference type="NCBI Taxonomy" id="1972867"/>
    <lineage>
        <taxon>Bacteria</taxon>
        <taxon>Pseudomonadati</taxon>
        <taxon>Pseudomonadota</taxon>
        <taxon>Alphaproteobacteria</taxon>
        <taxon>Hyphomicrobiales</taxon>
        <taxon>Rhizobiaceae</taxon>
        <taxon>Rhizobium/Agrobacterium group</taxon>
        <taxon>Agrobacterium</taxon>
    </lineage>
</organism>
<evidence type="ECO:0000313" key="2">
    <source>
        <dbReference type="Proteomes" id="UP001277561"/>
    </source>
</evidence>
<reference evidence="1" key="1">
    <citation type="journal article" date="2023" name="Phytobiomes J">
        <title>Deciphering the key players within the bacterial microbiota associated with aerial crown gall tumors on rhododendron: Insights into the gallobiome.</title>
        <authorList>
            <person name="Kuzmanovic N."/>
            <person name="Nesme J."/>
            <person name="Wolf J."/>
            <person name="Neumann-Schaal M."/>
            <person name="Petersen J."/>
            <person name="Fernandez-Gnecco G."/>
            <person name="Sproeer C."/>
            <person name="Bunk B."/>
            <person name="Overmann J."/>
            <person name="Sorensen S.J."/>
            <person name="Idczak E."/>
            <person name="Smalla K."/>
        </authorList>
    </citation>
    <scope>NUCLEOTIDE SEQUENCE [LARGE SCALE GENOMIC DNA]</scope>
    <source>
        <strain evidence="1">Rho-14.1</strain>
    </source>
</reference>
<evidence type="ECO:0000313" key="1">
    <source>
        <dbReference type="EMBL" id="MDX8333077.1"/>
    </source>
</evidence>
<accession>A0ABU4W8U3</accession>
<protein>
    <submittedName>
        <fullName evidence="1">Uncharacterized protein</fullName>
    </submittedName>
</protein>
<proteinExistence type="predicted"/>